<evidence type="ECO:0000256" key="6">
    <source>
        <dbReference type="SAM" id="SignalP"/>
    </source>
</evidence>
<dbReference type="Gene3D" id="3.30.70.360">
    <property type="match status" value="1"/>
</dbReference>
<keyword evidence="4" id="KW-0378">Hydrolase</keyword>
<evidence type="ECO:0000256" key="2">
    <source>
        <dbReference type="ARBA" id="ARBA00006247"/>
    </source>
</evidence>
<dbReference type="AlphaFoldDB" id="R4XN35"/>
<sequence length="390" mass="42231">MRFIHFAALASSVVGAALSQEHQVVLHKDPPSSSSDVSGLNVDDRALLDLHKSLIEAESTSRGLEKNAADVLLAYFGDLGWSVQTFPTFGNGARSNVLAWPGRTNRTRLLVTSHIDTVPPYIPYSVHDGAIWGRGSADAKASVATQIEAVRRLIGKDMISADDVALLYVVGTDGMKSFSQDMIRENRTWETVVFGEPTENKVAVGHKGMVLFNVSCSGKASHSGYPELGSSANEKLVDVLHELKHHDWPVDKSLGNTTFNIGRIEGGVAANVVPASASADLSIRVSRSLDDILTYLRNVVATSPDTSYEIFQAVVPTVLDSLAGTKFDEIVVNYSTDVPNLSREVATGKRYLFGPGSILLAHGDNEHIKIKELLGTAHDYELIFNLLLKH</sequence>
<comment type="caution">
    <text evidence="8">The sequence shown here is derived from an EMBL/GenBank/DDBJ whole genome shotgun (WGS) entry which is preliminary data.</text>
</comment>
<evidence type="ECO:0000313" key="8">
    <source>
        <dbReference type="EMBL" id="CCG84654.1"/>
    </source>
</evidence>
<dbReference type="eggNOG" id="KOG2275">
    <property type="taxonomic scope" value="Eukaryota"/>
</dbReference>
<dbReference type="OrthoDB" id="3064516at2759"/>
<dbReference type="InterPro" id="IPR036264">
    <property type="entry name" value="Bact_exopeptidase_dim_dom"/>
</dbReference>
<dbReference type="Proteomes" id="UP000013776">
    <property type="component" value="Unassembled WGS sequence"/>
</dbReference>
<dbReference type="InterPro" id="IPR050072">
    <property type="entry name" value="Peptidase_M20A"/>
</dbReference>
<dbReference type="VEuPathDB" id="FungiDB:TAPDE_005112"/>
<dbReference type="Gene3D" id="3.40.630.10">
    <property type="entry name" value="Zn peptidases"/>
    <property type="match status" value="1"/>
</dbReference>
<evidence type="ECO:0000256" key="3">
    <source>
        <dbReference type="ARBA" id="ARBA00022723"/>
    </source>
</evidence>
<dbReference type="InterPro" id="IPR001261">
    <property type="entry name" value="ArgE/DapE_CS"/>
</dbReference>
<feature type="chain" id="PRO_5004373501" description="Peptidase M20 dimerisation domain-containing protein" evidence="6">
    <location>
        <begin position="20"/>
        <end position="390"/>
    </location>
</feature>
<dbReference type="InterPro" id="IPR011650">
    <property type="entry name" value="Peptidase_M20_dimer"/>
</dbReference>
<dbReference type="SUPFAM" id="SSF53187">
    <property type="entry name" value="Zn-dependent exopeptidases"/>
    <property type="match status" value="1"/>
</dbReference>
<reference evidence="8 9" key="1">
    <citation type="journal article" date="2013" name="MBio">
        <title>Genome sequencing of the plant pathogen Taphrina deformans, the causal agent of peach leaf curl.</title>
        <authorList>
            <person name="Cisse O.H."/>
            <person name="Almeida J.M.G.C.F."/>
            <person name="Fonseca A."/>
            <person name="Kumar A.A."/>
            <person name="Salojaervi J."/>
            <person name="Overmyer K."/>
            <person name="Hauser P.M."/>
            <person name="Pagni M."/>
        </authorList>
    </citation>
    <scope>NUCLEOTIDE SEQUENCE [LARGE SCALE GENOMIC DNA]</scope>
    <source>
        <strain evidence="9">PYCC 5710 / ATCC 11124 / CBS 356.35 / IMI 108563 / JCM 9778 / NBRC 8474</strain>
    </source>
</reference>
<accession>R4XN35</accession>
<gene>
    <name evidence="8" type="ORF">TAPDE_005112</name>
</gene>
<dbReference type="GO" id="GO:0016787">
    <property type="term" value="F:hydrolase activity"/>
    <property type="evidence" value="ECO:0007669"/>
    <property type="project" value="UniProtKB-KW"/>
</dbReference>
<keyword evidence="3" id="KW-0479">Metal-binding</keyword>
<dbReference type="EMBL" id="CAHR02000281">
    <property type="protein sequence ID" value="CCG84654.1"/>
    <property type="molecule type" value="Genomic_DNA"/>
</dbReference>
<feature type="domain" description="Peptidase M20 dimerisation" evidence="7">
    <location>
        <begin position="204"/>
        <end position="292"/>
    </location>
</feature>
<dbReference type="Pfam" id="PF01546">
    <property type="entry name" value="Peptidase_M20"/>
    <property type="match status" value="1"/>
</dbReference>
<evidence type="ECO:0000256" key="5">
    <source>
        <dbReference type="ARBA" id="ARBA00022833"/>
    </source>
</evidence>
<evidence type="ECO:0000256" key="4">
    <source>
        <dbReference type="ARBA" id="ARBA00022801"/>
    </source>
</evidence>
<name>R4XN35_TAPDE</name>
<feature type="signal peptide" evidence="6">
    <location>
        <begin position="1"/>
        <end position="19"/>
    </location>
</feature>
<keyword evidence="5" id="KW-0862">Zinc</keyword>
<organism evidence="8 9">
    <name type="scientific">Taphrina deformans (strain PYCC 5710 / ATCC 11124 / CBS 356.35 / IMI 108563 / JCM 9778 / NBRC 8474)</name>
    <name type="common">Peach leaf curl fungus</name>
    <name type="synonym">Lalaria deformans</name>
    <dbReference type="NCBI Taxonomy" id="1097556"/>
    <lineage>
        <taxon>Eukaryota</taxon>
        <taxon>Fungi</taxon>
        <taxon>Dikarya</taxon>
        <taxon>Ascomycota</taxon>
        <taxon>Taphrinomycotina</taxon>
        <taxon>Taphrinomycetes</taxon>
        <taxon>Taphrinales</taxon>
        <taxon>Taphrinaceae</taxon>
        <taxon>Taphrina</taxon>
    </lineage>
</organism>
<evidence type="ECO:0000256" key="1">
    <source>
        <dbReference type="ARBA" id="ARBA00001947"/>
    </source>
</evidence>
<comment type="similarity">
    <text evidence="2">Belongs to the peptidase M20A family.</text>
</comment>
<dbReference type="Pfam" id="PF07687">
    <property type="entry name" value="M20_dimer"/>
    <property type="match status" value="1"/>
</dbReference>
<comment type="cofactor">
    <cofactor evidence="1">
        <name>Zn(2+)</name>
        <dbReference type="ChEBI" id="CHEBI:29105"/>
    </cofactor>
</comment>
<dbReference type="InterPro" id="IPR002933">
    <property type="entry name" value="Peptidase_M20"/>
</dbReference>
<dbReference type="PANTHER" id="PTHR43808:SF8">
    <property type="entry name" value="PEPTIDASE M20 DIMERISATION DOMAIN-CONTAINING PROTEIN"/>
    <property type="match status" value="1"/>
</dbReference>
<dbReference type="STRING" id="1097556.R4XN35"/>
<dbReference type="PANTHER" id="PTHR43808">
    <property type="entry name" value="ACETYLORNITHINE DEACETYLASE"/>
    <property type="match status" value="1"/>
</dbReference>
<dbReference type="PROSITE" id="PS00758">
    <property type="entry name" value="ARGE_DAPE_CPG2_1"/>
    <property type="match status" value="1"/>
</dbReference>
<proteinExistence type="inferred from homology"/>
<dbReference type="GO" id="GO:0046872">
    <property type="term" value="F:metal ion binding"/>
    <property type="evidence" value="ECO:0007669"/>
    <property type="project" value="UniProtKB-KW"/>
</dbReference>
<protein>
    <recommendedName>
        <fullName evidence="7">Peptidase M20 dimerisation domain-containing protein</fullName>
    </recommendedName>
</protein>
<keyword evidence="6" id="KW-0732">Signal</keyword>
<dbReference type="SUPFAM" id="SSF55031">
    <property type="entry name" value="Bacterial exopeptidase dimerisation domain"/>
    <property type="match status" value="1"/>
</dbReference>
<keyword evidence="9" id="KW-1185">Reference proteome</keyword>
<evidence type="ECO:0000313" key="9">
    <source>
        <dbReference type="Proteomes" id="UP000013776"/>
    </source>
</evidence>
<evidence type="ECO:0000259" key="7">
    <source>
        <dbReference type="Pfam" id="PF07687"/>
    </source>
</evidence>